<name>A0A327T724_9SPHI</name>
<comment type="caution">
    <text evidence="2">The sequence shown here is derived from an EMBL/GenBank/DDBJ whole genome shotgun (WGS) entry which is preliminary data.</text>
</comment>
<dbReference type="EMBL" id="QLLR01000001">
    <property type="protein sequence ID" value="RAJ37400.1"/>
    <property type="molecule type" value="Genomic_DNA"/>
</dbReference>
<keyword evidence="1" id="KW-0472">Membrane</keyword>
<dbReference type="Proteomes" id="UP000249754">
    <property type="component" value="Unassembled WGS sequence"/>
</dbReference>
<dbReference type="AlphaFoldDB" id="A0A327T724"/>
<feature type="transmembrane region" description="Helical" evidence="1">
    <location>
        <begin position="34"/>
        <end position="52"/>
    </location>
</feature>
<keyword evidence="1" id="KW-1133">Transmembrane helix</keyword>
<proteinExistence type="predicted"/>
<keyword evidence="1" id="KW-0812">Transmembrane</keyword>
<protein>
    <submittedName>
        <fullName evidence="2">Uncharacterized protein</fullName>
    </submittedName>
</protein>
<evidence type="ECO:0000313" key="3">
    <source>
        <dbReference type="Proteomes" id="UP000249754"/>
    </source>
</evidence>
<evidence type="ECO:0000313" key="2">
    <source>
        <dbReference type="EMBL" id="RAJ37400.1"/>
    </source>
</evidence>
<evidence type="ECO:0000256" key="1">
    <source>
        <dbReference type="SAM" id="Phobius"/>
    </source>
</evidence>
<accession>A0A327T724</accession>
<gene>
    <name evidence="2" type="ORF">LY11_00478</name>
</gene>
<organism evidence="2 3">
    <name type="scientific">Pedobacter cryoconitis</name>
    <dbReference type="NCBI Taxonomy" id="188932"/>
    <lineage>
        <taxon>Bacteria</taxon>
        <taxon>Pseudomonadati</taxon>
        <taxon>Bacteroidota</taxon>
        <taxon>Sphingobacteriia</taxon>
        <taxon>Sphingobacteriales</taxon>
        <taxon>Sphingobacteriaceae</taxon>
        <taxon>Pedobacter</taxon>
    </lineage>
</organism>
<reference evidence="2 3" key="1">
    <citation type="submission" date="2018-06" db="EMBL/GenBank/DDBJ databases">
        <title>Genomic Encyclopedia of Archaeal and Bacterial Type Strains, Phase II (KMG-II): from individual species to whole genera.</title>
        <authorList>
            <person name="Goeker M."/>
        </authorList>
    </citation>
    <scope>NUCLEOTIDE SEQUENCE [LARGE SCALE GENOMIC DNA]</scope>
    <source>
        <strain evidence="2 3">DSM 14825</strain>
    </source>
</reference>
<feature type="transmembrane region" description="Helical" evidence="1">
    <location>
        <begin position="7"/>
        <end position="28"/>
    </location>
</feature>
<sequence>MKKFSKIEFAILTMTIIVIFLSEYYFMVLKDHDRAIFIGLWPPTMIGLLIYFNMKKPN</sequence>